<dbReference type="AlphaFoldDB" id="A0A2W7ICQ7"/>
<protein>
    <submittedName>
        <fullName evidence="6">Thiosulfate dehydrogenase [quinone] large subunit</fullName>
    </submittedName>
</protein>
<feature type="transmembrane region" description="Helical" evidence="5">
    <location>
        <begin position="89"/>
        <end position="105"/>
    </location>
</feature>
<comment type="subcellular location">
    <subcellularLocation>
        <location evidence="1">Membrane</location>
        <topology evidence="1">Multi-pass membrane protein</topology>
    </subcellularLocation>
</comment>
<dbReference type="Proteomes" id="UP000249542">
    <property type="component" value="Unassembled WGS sequence"/>
</dbReference>
<evidence type="ECO:0000256" key="1">
    <source>
        <dbReference type="ARBA" id="ARBA00004141"/>
    </source>
</evidence>
<dbReference type="GO" id="GO:0016020">
    <property type="term" value="C:membrane"/>
    <property type="evidence" value="ECO:0007669"/>
    <property type="project" value="UniProtKB-SubCell"/>
</dbReference>
<dbReference type="RefSeq" id="WP_245924703.1">
    <property type="nucleotide sequence ID" value="NZ_QKYV01000001.1"/>
</dbReference>
<sequence length="151" mass="17043">MIKLCNLSLKMSNQQLAFLLARITLGINLFIHGLVRIPKLNAFAEGVTQGFQETMLPLLLVKPLAYTIPVIELLLGLAILLGIWTRKSLVASAIFIIILISGSAFQENWDGVSTQMLYALFIFFLIKNEEFNIWYLTKNSKNNIHGFTTKK</sequence>
<comment type="caution">
    <text evidence="6">The sequence shown here is derived from an EMBL/GenBank/DDBJ whole genome shotgun (WGS) entry which is preliminary data.</text>
</comment>
<keyword evidence="4 5" id="KW-0472">Membrane</keyword>
<feature type="transmembrane region" description="Helical" evidence="5">
    <location>
        <begin position="16"/>
        <end position="35"/>
    </location>
</feature>
<evidence type="ECO:0000313" key="7">
    <source>
        <dbReference type="Proteomes" id="UP000249542"/>
    </source>
</evidence>
<evidence type="ECO:0000256" key="3">
    <source>
        <dbReference type="ARBA" id="ARBA00022989"/>
    </source>
</evidence>
<accession>A0A2W7ICQ7</accession>
<evidence type="ECO:0000313" key="6">
    <source>
        <dbReference type="EMBL" id="PZW43888.1"/>
    </source>
</evidence>
<reference evidence="6 7" key="1">
    <citation type="submission" date="2018-06" db="EMBL/GenBank/DDBJ databases">
        <title>Genomic Encyclopedia of Archaeal and Bacterial Type Strains, Phase II (KMG-II): from individual species to whole genera.</title>
        <authorList>
            <person name="Goeker M."/>
        </authorList>
    </citation>
    <scope>NUCLEOTIDE SEQUENCE [LARGE SCALE GENOMIC DNA]</scope>
    <source>
        <strain evidence="6 7">DSM 15361</strain>
    </source>
</reference>
<proteinExistence type="predicted"/>
<feature type="transmembrane region" description="Helical" evidence="5">
    <location>
        <begin position="117"/>
        <end position="136"/>
    </location>
</feature>
<name>A0A2W7ICQ7_9FLAO</name>
<dbReference type="EMBL" id="QKYV01000001">
    <property type="protein sequence ID" value="PZW43888.1"/>
    <property type="molecule type" value="Genomic_DNA"/>
</dbReference>
<feature type="transmembrane region" description="Helical" evidence="5">
    <location>
        <begin position="64"/>
        <end position="84"/>
    </location>
</feature>
<keyword evidence="3 5" id="KW-1133">Transmembrane helix</keyword>
<evidence type="ECO:0000256" key="5">
    <source>
        <dbReference type="SAM" id="Phobius"/>
    </source>
</evidence>
<evidence type="ECO:0000256" key="4">
    <source>
        <dbReference type="ARBA" id="ARBA00023136"/>
    </source>
</evidence>
<dbReference type="InterPro" id="IPR032808">
    <property type="entry name" value="DoxX"/>
</dbReference>
<keyword evidence="2 5" id="KW-0812">Transmembrane</keyword>
<evidence type="ECO:0000256" key="2">
    <source>
        <dbReference type="ARBA" id="ARBA00022692"/>
    </source>
</evidence>
<gene>
    <name evidence="6" type="ORF">LX95_00216</name>
</gene>
<keyword evidence="7" id="KW-1185">Reference proteome</keyword>
<dbReference type="Pfam" id="PF07681">
    <property type="entry name" value="DoxX"/>
    <property type="match status" value="1"/>
</dbReference>
<organism evidence="6 7">
    <name type="scientific">Mesonia algae</name>
    <dbReference type="NCBI Taxonomy" id="213248"/>
    <lineage>
        <taxon>Bacteria</taxon>
        <taxon>Pseudomonadati</taxon>
        <taxon>Bacteroidota</taxon>
        <taxon>Flavobacteriia</taxon>
        <taxon>Flavobacteriales</taxon>
        <taxon>Flavobacteriaceae</taxon>
        <taxon>Mesonia</taxon>
    </lineage>
</organism>